<protein>
    <submittedName>
        <fullName evidence="1">Uncharacterized protein</fullName>
    </submittedName>
</protein>
<reference evidence="1 2" key="1">
    <citation type="submission" date="2018-03" db="EMBL/GenBank/DDBJ databases">
        <title>Aerobic endospore-forming bacteria genome sequencing and assembly.</title>
        <authorList>
            <person name="Cavalcante D.A."/>
            <person name="Driks A."/>
            <person name="Putonti C."/>
            <person name="De-Souza M.T."/>
        </authorList>
    </citation>
    <scope>NUCLEOTIDE SEQUENCE [LARGE SCALE GENOMIC DNA]</scope>
    <source>
        <strain evidence="1 2">SDF0037</strain>
    </source>
</reference>
<dbReference type="AlphaFoldDB" id="A0A544UID6"/>
<evidence type="ECO:0000313" key="1">
    <source>
        <dbReference type="EMBL" id="TQR32795.1"/>
    </source>
</evidence>
<gene>
    <name evidence="1" type="ORF">C7Y47_11755</name>
</gene>
<dbReference type="OrthoDB" id="2735175at2"/>
<comment type="caution">
    <text evidence="1">The sequence shown here is derived from an EMBL/GenBank/DDBJ whole genome shotgun (WGS) entry which is preliminary data.</text>
</comment>
<organism evidence="1 2">
    <name type="scientific">Lysinibacillus sphaericus</name>
    <name type="common">Bacillus sphaericus</name>
    <dbReference type="NCBI Taxonomy" id="1421"/>
    <lineage>
        <taxon>Bacteria</taxon>
        <taxon>Bacillati</taxon>
        <taxon>Bacillota</taxon>
        <taxon>Bacilli</taxon>
        <taxon>Bacillales</taxon>
        <taxon>Bacillaceae</taxon>
        <taxon>Lysinibacillus</taxon>
    </lineage>
</organism>
<dbReference type="Proteomes" id="UP000317944">
    <property type="component" value="Unassembled WGS sequence"/>
</dbReference>
<proteinExistence type="predicted"/>
<evidence type="ECO:0000313" key="2">
    <source>
        <dbReference type="Proteomes" id="UP000317944"/>
    </source>
</evidence>
<sequence>MKLIYKDYVFPFQETNSERIIEGKNFKVTTDNSLSLHRQLDDEQMLLAFSKSIKTTSGETSFNY</sequence>
<accession>A0A544UID6</accession>
<name>A0A544UID6_LYSSH</name>
<dbReference type="EMBL" id="SADV01000008">
    <property type="protein sequence ID" value="TQR32795.1"/>
    <property type="molecule type" value="Genomic_DNA"/>
</dbReference>